<accession>A0A382DBR0</accession>
<organism evidence="1">
    <name type="scientific">marine metagenome</name>
    <dbReference type="NCBI Taxonomy" id="408172"/>
    <lineage>
        <taxon>unclassified sequences</taxon>
        <taxon>metagenomes</taxon>
        <taxon>ecological metagenomes</taxon>
    </lineage>
</organism>
<evidence type="ECO:0000313" key="1">
    <source>
        <dbReference type="EMBL" id="SVB35880.1"/>
    </source>
</evidence>
<name>A0A382DBR0_9ZZZZ</name>
<dbReference type="Pfam" id="PF13279">
    <property type="entry name" value="4HBT_2"/>
    <property type="match status" value="1"/>
</dbReference>
<proteinExistence type="predicted"/>
<protein>
    <recommendedName>
        <fullName evidence="2">Thioesterase domain-containing protein</fullName>
    </recommendedName>
</protein>
<dbReference type="EMBL" id="UINC01038611">
    <property type="protein sequence ID" value="SVB35880.1"/>
    <property type="molecule type" value="Genomic_DNA"/>
</dbReference>
<dbReference type="Gene3D" id="3.10.129.10">
    <property type="entry name" value="Hotdog Thioesterase"/>
    <property type="match status" value="1"/>
</dbReference>
<dbReference type="InterPro" id="IPR029069">
    <property type="entry name" value="HotDog_dom_sf"/>
</dbReference>
<dbReference type="CDD" id="cd00586">
    <property type="entry name" value="4HBT"/>
    <property type="match status" value="1"/>
</dbReference>
<reference evidence="1" key="1">
    <citation type="submission" date="2018-05" db="EMBL/GenBank/DDBJ databases">
        <authorList>
            <person name="Lanie J.A."/>
            <person name="Ng W.-L."/>
            <person name="Kazmierczak K.M."/>
            <person name="Andrzejewski T.M."/>
            <person name="Davidsen T.M."/>
            <person name="Wayne K.J."/>
            <person name="Tettelin H."/>
            <person name="Glass J.I."/>
            <person name="Rusch D."/>
            <person name="Podicherti R."/>
            <person name="Tsui H.-C.T."/>
            <person name="Winkler M.E."/>
        </authorList>
    </citation>
    <scope>NUCLEOTIDE SEQUENCE</scope>
</reference>
<dbReference type="SUPFAM" id="SSF54637">
    <property type="entry name" value="Thioesterase/thiol ester dehydrase-isomerase"/>
    <property type="match status" value="1"/>
</dbReference>
<dbReference type="AlphaFoldDB" id="A0A382DBR0"/>
<gene>
    <name evidence="1" type="ORF">METZ01_LOCUS188734</name>
</gene>
<sequence>MILVQKSVAHPWMCDVLGHLTTRHYVAMFDDAAYHLLYAVFGWIGSSDTDDKIASVDVRHIIDYRAEVAAGDILEIRAGLTKIGTKSITVLYEMTNLGSNEVAATLECVSVIFDLQTRKSLKIPEPLRELASKHLIEKTDNENE</sequence>
<evidence type="ECO:0008006" key="2">
    <source>
        <dbReference type="Google" id="ProtNLM"/>
    </source>
</evidence>